<keyword evidence="3" id="KW-1185">Reference proteome</keyword>
<dbReference type="InParanoid" id="F0YR44"/>
<feature type="compositionally biased region" description="Low complexity" evidence="1">
    <location>
        <begin position="504"/>
        <end position="515"/>
    </location>
</feature>
<feature type="region of interest" description="Disordered" evidence="1">
    <location>
        <begin position="467"/>
        <end position="534"/>
    </location>
</feature>
<organism evidence="3">
    <name type="scientific">Aureococcus anophagefferens</name>
    <name type="common">Harmful bloom alga</name>
    <dbReference type="NCBI Taxonomy" id="44056"/>
    <lineage>
        <taxon>Eukaryota</taxon>
        <taxon>Sar</taxon>
        <taxon>Stramenopiles</taxon>
        <taxon>Ochrophyta</taxon>
        <taxon>Pelagophyceae</taxon>
        <taxon>Pelagomonadales</taxon>
        <taxon>Pelagomonadaceae</taxon>
        <taxon>Aureococcus</taxon>
    </lineage>
</organism>
<dbReference type="AlphaFoldDB" id="F0YR44"/>
<dbReference type="GeneID" id="20227105"/>
<feature type="non-terminal residue" evidence="2">
    <location>
        <position position="534"/>
    </location>
</feature>
<reference evidence="2 3" key="1">
    <citation type="journal article" date="2011" name="Proc. Natl. Acad. Sci. U.S.A.">
        <title>Niche of harmful alga Aureococcus anophagefferens revealed through ecogenomics.</title>
        <authorList>
            <person name="Gobler C.J."/>
            <person name="Berry D.L."/>
            <person name="Dyhrman S.T."/>
            <person name="Wilhelm S.W."/>
            <person name="Salamov A."/>
            <person name="Lobanov A.V."/>
            <person name="Zhang Y."/>
            <person name="Collier J.L."/>
            <person name="Wurch L.L."/>
            <person name="Kustka A.B."/>
            <person name="Dill B.D."/>
            <person name="Shah M."/>
            <person name="VerBerkmoes N.C."/>
            <person name="Kuo A."/>
            <person name="Terry A."/>
            <person name="Pangilinan J."/>
            <person name="Lindquist E.A."/>
            <person name="Lucas S."/>
            <person name="Paulsen I.T."/>
            <person name="Hattenrath-Lehmann T.K."/>
            <person name="Talmage S.C."/>
            <person name="Walker E.A."/>
            <person name="Koch F."/>
            <person name="Burson A.M."/>
            <person name="Marcoval M.A."/>
            <person name="Tang Y.Z."/>
            <person name="Lecleir G.R."/>
            <person name="Coyne K.J."/>
            <person name="Berg G.M."/>
            <person name="Bertrand E.M."/>
            <person name="Saito M.A."/>
            <person name="Gladyshev V.N."/>
            <person name="Grigoriev I.V."/>
        </authorList>
    </citation>
    <scope>NUCLEOTIDE SEQUENCE [LARGE SCALE GENOMIC DNA]</scope>
    <source>
        <strain evidence="3">CCMP 1984</strain>
    </source>
</reference>
<dbReference type="EMBL" id="GL833544">
    <property type="protein sequence ID" value="EGB02415.1"/>
    <property type="molecule type" value="Genomic_DNA"/>
</dbReference>
<accession>F0YR44</accession>
<dbReference type="OrthoDB" id="424541at2759"/>
<proteinExistence type="predicted"/>
<sequence length="534" mass="57642">MINARIMGPKFYRFQMDWDVRFEVANDAEFRRSLKKQQKEGRAQGIRMRPIETIMSRGGCFGLALVEAGKRLVVTGHIKDPSGATPGEVVDWMNDLVARSREALPPPADTAARDFFRREVIVCDGVEIGYDAFAACHEGARVTLRGLSAAELNGETGSVVKAVDARTGRAMVKLHSGQRVVAVKVGNLTVTRPNASQRPYKRALVNLAVCSGLLRFQLESHDDLDAAGVDLIMKLLQENKVDEIPPPTAFGLVHILGVQDRSTPLEYLYCLLRPIADKLHDMRAGVVFEASRKNPRRGENSCLFPVRVDEHGLGRYLRDARLLRFDVVAHGRVVGALKVPLTKAPLGRVPGDGELGLVDARFSAVSNPPKTTSRSAAPRKVLGSARVRLVVRMRSKSRVRSALKPRGALVGSFDGPAAAAAGPPRETAARKPAALASTIPKVGLKSKFYKDPEATGVALPVGTAGTLGAAKRRKKPPLAATYRQPKPTANPWGPGSDDDEEPDAAAATAEVAPPVDEVERFVEGDMTAPPPREA</sequence>
<evidence type="ECO:0000313" key="2">
    <source>
        <dbReference type="EMBL" id="EGB02415.1"/>
    </source>
</evidence>
<dbReference type="RefSeq" id="XP_009042886.1">
    <property type="nucleotide sequence ID" value="XM_009044638.1"/>
</dbReference>
<protein>
    <submittedName>
        <fullName evidence="2">Expressed protein</fullName>
    </submittedName>
</protein>
<feature type="region of interest" description="Disordered" evidence="1">
    <location>
        <begin position="412"/>
        <end position="433"/>
    </location>
</feature>
<dbReference type="KEGG" id="aaf:AURANDRAFT_68905"/>
<name>F0YR44_AURAN</name>
<feature type="compositionally biased region" description="Low complexity" evidence="1">
    <location>
        <begin position="415"/>
        <end position="424"/>
    </location>
</feature>
<evidence type="ECO:0000256" key="1">
    <source>
        <dbReference type="SAM" id="MobiDB-lite"/>
    </source>
</evidence>
<dbReference type="Proteomes" id="UP000002729">
    <property type="component" value="Unassembled WGS sequence"/>
</dbReference>
<gene>
    <name evidence="2" type="ORF">AURANDRAFT_68905</name>
</gene>
<evidence type="ECO:0000313" key="3">
    <source>
        <dbReference type="Proteomes" id="UP000002729"/>
    </source>
</evidence>